<keyword evidence="1" id="KW-0732">Signal</keyword>
<dbReference type="EMBL" id="NBWU01000001">
    <property type="protein sequence ID" value="PCE66290.1"/>
    <property type="molecule type" value="Genomic_DNA"/>
</dbReference>
<dbReference type="SUPFAM" id="SSF82185">
    <property type="entry name" value="Histone H3 K4-specific methyltransferase SET7/9 N-terminal domain"/>
    <property type="match status" value="1"/>
</dbReference>
<evidence type="ECO:0000313" key="2">
    <source>
        <dbReference type="EMBL" id="PCE66290.1"/>
    </source>
</evidence>
<sequence length="116" mass="13323">MKYVSFIFALMFVVVSNAQDAAPKFEIEGQLVKATFYHDNGEIAQTGYFLNEKLHGKWKMYNTEGKKIAMGEYNNGKRTGKWFFWNADALNEVDFKDSRLAGVITWKDSNPVVLNK</sequence>
<gene>
    <name evidence="2" type="ORF">B7P33_03045</name>
</gene>
<dbReference type="Proteomes" id="UP000219559">
    <property type="component" value="Unassembled WGS sequence"/>
</dbReference>
<evidence type="ECO:0000256" key="1">
    <source>
        <dbReference type="SAM" id="SignalP"/>
    </source>
</evidence>
<keyword evidence="3" id="KW-1185">Reference proteome</keyword>
<reference evidence="2 3" key="1">
    <citation type="submission" date="2017-04" db="EMBL/GenBank/DDBJ databases">
        <title>A new member of the family Flavobacteriaceae isolated from ascidians.</title>
        <authorList>
            <person name="Chen L."/>
        </authorList>
    </citation>
    <scope>NUCLEOTIDE SEQUENCE [LARGE SCALE GENOMIC DNA]</scope>
    <source>
        <strain evidence="2 3">HQA918</strain>
    </source>
</reference>
<proteinExistence type="predicted"/>
<organism evidence="2 3">
    <name type="scientific">Sediminicola luteus</name>
    <dbReference type="NCBI Taxonomy" id="319238"/>
    <lineage>
        <taxon>Bacteria</taxon>
        <taxon>Pseudomonadati</taxon>
        <taxon>Bacteroidota</taxon>
        <taxon>Flavobacteriia</taxon>
        <taxon>Flavobacteriales</taxon>
        <taxon>Flavobacteriaceae</taxon>
        <taxon>Sediminicola</taxon>
    </lineage>
</organism>
<feature type="chain" id="PRO_5011974754" evidence="1">
    <location>
        <begin position="22"/>
        <end position="116"/>
    </location>
</feature>
<keyword evidence="2" id="KW-0808">Transferase</keyword>
<name>A0A2A4GE79_9FLAO</name>
<comment type="caution">
    <text evidence="2">The sequence shown here is derived from an EMBL/GenBank/DDBJ whole genome shotgun (WGS) entry which is preliminary data.</text>
</comment>
<protein>
    <submittedName>
        <fullName evidence="2">Nicotinic acid mononucleotide adenyltransferase</fullName>
    </submittedName>
</protein>
<feature type="signal peptide" evidence="1">
    <location>
        <begin position="1"/>
        <end position="21"/>
    </location>
</feature>
<dbReference type="AlphaFoldDB" id="A0A2A4GE79"/>
<dbReference type="Gene3D" id="2.20.110.10">
    <property type="entry name" value="Histone H3 K4-specific methyltransferase SET7/9 N-terminal domain"/>
    <property type="match status" value="1"/>
</dbReference>
<evidence type="ECO:0000313" key="3">
    <source>
        <dbReference type="Proteomes" id="UP000219559"/>
    </source>
</evidence>
<dbReference type="RefSeq" id="WP_097441812.1">
    <property type="nucleotide sequence ID" value="NZ_NBWU01000001.1"/>
</dbReference>
<dbReference type="OrthoDB" id="1467310at2"/>
<dbReference type="GO" id="GO:0016740">
    <property type="term" value="F:transferase activity"/>
    <property type="evidence" value="ECO:0007669"/>
    <property type="project" value="UniProtKB-KW"/>
</dbReference>
<accession>A0A2A4GE79</accession>